<keyword evidence="2" id="KW-0547">Nucleotide-binding</keyword>
<evidence type="ECO:0000313" key="8">
    <source>
        <dbReference type="Proteomes" id="UP000759131"/>
    </source>
</evidence>
<dbReference type="InterPro" id="IPR009091">
    <property type="entry name" value="RCC1/BLIP-II"/>
</dbReference>
<evidence type="ECO:0000256" key="2">
    <source>
        <dbReference type="ARBA" id="ARBA00022741"/>
    </source>
</evidence>
<accession>A0A7R9L1H5</accession>
<evidence type="ECO:0000256" key="4">
    <source>
        <dbReference type="ARBA" id="ARBA00022840"/>
    </source>
</evidence>
<evidence type="ECO:0000259" key="6">
    <source>
        <dbReference type="PROSITE" id="PS50011"/>
    </source>
</evidence>
<dbReference type="GO" id="GO:0004694">
    <property type="term" value="F:eukaryotic translation initiation factor 2alpha kinase activity"/>
    <property type="evidence" value="ECO:0007669"/>
    <property type="project" value="TreeGrafter"/>
</dbReference>
<sequence length="456" mass="51273">MRVNVLFVTNDDMVYGFGNNSEGCLGFGHNTPVLSPQLIPELCHQSIQYFVNGMNFVIAVNARNRIYGFGSNTCGQLARNPATHRSNLKPEAIACFYDRDVVQVSCGSVHVLALTTAGRVYVWGGNSFGQLGCGLTMREIEHMYEPTEFEFAARYTIRAVYCYTYTSFIITTDGQVFSWGDNTHHQLGHNVSGIALRPRLIATIGGVKAITSTEFSTIFHTTNGLYLSGLDNNYNNQFIESSAIGSSGFGTVFKVTHKLGGKIYAVKRLQFADSNEETKQGVLEEVNGLSKLDSDFVVKYEDSYLESNHLYIQMQFYSQSLRTVLKDKPIVFGRQPEDQMNVFEYFTSCEIFKEILECVEYLHESDPPVIHRNLKPENILIDPNFTSNRFIKVCDFGLATDHNTRRQTISPFVHSVCGTFGYIAPEVLMGKQYDHKSDIYSLSIIGEELFGIDLQE</sequence>
<name>A0A7R9L1H5_9ACAR</name>
<dbReference type="PROSITE" id="PS50012">
    <property type="entry name" value="RCC1_3"/>
    <property type="match status" value="4"/>
</dbReference>
<dbReference type="EMBL" id="CAJPIZ010012570">
    <property type="protein sequence ID" value="CAG2113767.1"/>
    <property type="molecule type" value="Genomic_DNA"/>
</dbReference>
<dbReference type="GO" id="GO:0005737">
    <property type="term" value="C:cytoplasm"/>
    <property type="evidence" value="ECO:0007669"/>
    <property type="project" value="TreeGrafter"/>
</dbReference>
<dbReference type="GO" id="GO:0005524">
    <property type="term" value="F:ATP binding"/>
    <property type="evidence" value="ECO:0007669"/>
    <property type="project" value="UniProtKB-KW"/>
</dbReference>
<dbReference type="AlphaFoldDB" id="A0A7R9L1H5"/>
<dbReference type="PANTHER" id="PTHR11042:SF187">
    <property type="entry name" value="EUKARYOTIC TRANSLATION INITIATION FACTOR 2-ALPHA KINASE 2"/>
    <property type="match status" value="1"/>
</dbReference>
<feature type="repeat" description="RCC1" evidence="5">
    <location>
        <begin position="64"/>
        <end position="117"/>
    </location>
</feature>
<feature type="repeat" description="RCC1" evidence="5">
    <location>
        <begin position="12"/>
        <end position="63"/>
    </location>
</feature>
<dbReference type="Gene3D" id="2.130.10.30">
    <property type="entry name" value="Regulator of chromosome condensation 1/beta-lactamase-inhibitor protein II"/>
    <property type="match status" value="1"/>
</dbReference>
<dbReference type="GO" id="GO:0005634">
    <property type="term" value="C:nucleus"/>
    <property type="evidence" value="ECO:0007669"/>
    <property type="project" value="TreeGrafter"/>
</dbReference>
<reference evidence="7" key="1">
    <citation type="submission" date="2020-11" db="EMBL/GenBank/DDBJ databases">
        <authorList>
            <person name="Tran Van P."/>
        </authorList>
    </citation>
    <scope>NUCLEOTIDE SEQUENCE</scope>
</reference>
<dbReference type="PANTHER" id="PTHR11042">
    <property type="entry name" value="EUKARYOTIC TRANSLATION INITIATION FACTOR 2-ALPHA KINASE EIF2-ALPHA KINASE -RELATED"/>
    <property type="match status" value="1"/>
</dbReference>
<gene>
    <name evidence="7" type="ORF">OSB1V03_LOCUS13734</name>
</gene>
<evidence type="ECO:0000256" key="1">
    <source>
        <dbReference type="ARBA" id="ARBA00022679"/>
    </source>
</evidence>
<keyword evidence="4" id="KW-0067">ATP-binding</keyword>
<keyword evidence="1" id="KW-0808">Transferase</keyword>
<dbReference type="EMBL" id="OC867145">
    <property type="protein sequence ID" value="CAD7633337.1"/>
    <property type="molecule type" value="Genomic_DNA"/>
</dbReference>
<dbReference type="Proteomes" id="UP000759131">
    <property type="component" value="Unassembled WGS sequence"/>
</dbReference>
<feature type="domain" description="Protein kinase" evidence="6">
    <location>
        <begin position="238"/>
        <end position="456"/>
    </location>
</feature>
<dbReference type="SUPFAM" id="SSF50985">
    <property type="entry name" value="RCC1/BLIP-II"/>
    <property type="match status" value="1"/>
</dbReference>
<evidence type="ECO:0000313" key="7">
    <source>
        <dbReference type="EMBL" id="CAD7633337.1"/>
    </source>
</evidence>
<evidence type="ECO:0000256" key="5">
    <source>
        <dbReference type="PROSITE-ProRule" id="PRU00235"/>
    </source>
</evidence>
<protein>
    <recommendedName>
        <fullName evidence="6">Protein kinase domain-containing protein</fullName>
    </recommendedName>
</protein>
<dbReference type="Gene3D" id="3.30.200.20">
    <property type="entry name" value="Phosphorylase Kinase, domain 1"/>
    <property type="match status" value="1"/>
</dbReference>
<keyword evidence="3" id="KW-0418">Kinase</keyword>
<proteinExistence type="predicted"/>
<dbReference type="InterPro" id="IPR050339">
    <property type="entry name" value="CC_SR_Kinase"/>
</dbReference>
<dbReference type="Gene3D" id="1.10.510.10">
    <property type="entry name" value="Transferase(Phosphotransferase) domain 1"/>
    <property type="match status" value="1"/>
</dbReference>
<dbReference type="Pfam" id="PF00069">
    <property type="entry name" value="Pkinase"/>
    <property type="match status" value="1"/>
</dbReference>
<dbReference type="Pfam" id="PF00415">
    <property type="entry name" value="RCC1"/>
    <property type="match status" value="1"/>
</dbReference>
<dbReference type="OrthoDB" id="239701at2759"/>
<organism evidence="7">
    <name type="scientific">Medioppia subpectinata</name>
    <dbReference type="NCBI Taxonomy" id="1979941"/>
    <lineage>
        <taxon>Eukaryota</taxon>
        <taxon>Metazoa</taxon>
        <taxon>Ecdysozoa</taxon>
        <taxon>Arthropoda</taxon>
        <taxon>Chelicerata</taxon>
        <taxon>Arachnida</taxon>
        <taxon>Acari</taxon>
        <taxon>Acariformes</taxon>
        <taxon>Sarcoptiformes</taxon>
        <taxon>Oribatida</taxon>
        <taxon>Brachypylina</taxon>
        <taxon>Oppioidea</taxon>
        <taxon>Oppiidae</taxon>
        <taxon>Medioppia</taxon>
    </lineage>
</organism>
<evidence type="ECO:0000256" key="3">
    <source>
        <dbReference type="ARBA" id="ARBA00022777"/>
    </source>
</evidence>
<feature type="repeat" description="RCC1" evidence="5">
    <location>
        <begin position="118"/>
        <end position="173"/>
    </location>
</feature>
<dbReference type="InterPro" id="IPR011009">
    <property type="entry name" value="Kinase-like_dom_sf"/>
</dbReference>
<keyword evidence="8" id="KW-1185">Reference proteome</keyword>
<feature type="repeat" description="RCC1" evidence="5">
    <location>
        <begin position="174"/>
        <end position="223"/>
    </location>
</feature>
<dbReference type="Pfam" id="PF13540">
    <property type="entry name" value="RCC1_2"/>
    <property type="match status" value="2"/>
</dbReference>
<dbReference type="SUPFAM" id="SSF56112">
    <property type="entry name" value="Protein kinase-like (PK-like)"/>
    <property type="match status" value="1"/>
</dbReference>
<dbReference type="PROSITE" id="PS50011">
    <property type="entry name" value="PROTEIN_KINASE_DOM"/>
    <property type="match status" value="1"/>
</dbReference>
<dbReference type="InterPro" id="IPR000408">
    <property type="entry name" value="Reg_chr_condens"/>
</dbReference>
<dbReference type="InterPro" id="IPR000719">
    <property type="entry name" value="Prot_kinase_dom"/>
</dbReference>
<dbReference type="PRINTS" id="PR00633">
    <property type="entry name" value="RCCNDNSATION"/>
</dbReference>